<feature type="transmembrane region" description="Helical" evidence="6">
    <location>
        <begin position="57"/>
        <end position="85"/>
    </location>
</feature>
<keyword evidence="5 6" id="KW-0472">Membrane</keyword>
<evidence type="ECO:0000256" key="3">
    <source>
        <dbReference type="ARBA" id="ARBA00022692"/>
    </source>
</evidence>
<keyword evidence="4 6" id="KW-1133">Transmembrane helix</keyword>
<evidence type="ECO:0000259" key="7">
    <source>
        <dbReference type="PROSITE" id="PS50928"/>
    </source>
</evidence>
<feature type="transmembrane region" description="Helical" evidence="6">
    <location>
        <begin position="139"/>
        <end position="165"/>
    </location>
</feature>
<name>A0A934QD34_9MICO</name>
<dbReference type="Pfam" id="PF00528">
    <property type="entry name" value="BPD_transp_1"/>
    <property type="match status" value="1"/>
</dbReference>
<dbReference type="GO" id="GO:0005886">
    <property type="term" value="C:plasma membrane"/>
    <property type="evidence" value="ECO:0007669"/>
    <property type="project" value="UniProtKB-SubCell"/>
</dbReference>
<accession>A0A934QD34</accession>
<feature type="transmembrane region" description="Helical" evidence="6">
    <location>
        <begin position="91"/>
        <end position="118"/>
    </location>
</feature>
<dbReference type="GO" id="GO:0031460">
    <property type="term" value="P:glycine betaine transport"/>
    <property type="evidence" value="ECO:0007669"/>
    <property type="project" value="TreeGrafter"/>
</dbReference>
<reference evidence="8" key="1">
    <citation type="submission" date="2020-12" db="EMBL/GenBank/DDBJ databases">
        <title>Leucobacter sp. CAS2, isolated from Chromium sludge.</title>
        <authorList>
            <person name="Xu Z."/>
        </authorList>
    </citation>
    <scope>NUCLEOTIDE SEQUENCE</scope>
    <source>
        <strain evidence="8">CSA2</strain>
    </source>
</reference>
<keyword evidence="9" id="KW-1185">Reference proteome</keyword>
<dbReference type="PANTHER" id="PTHR30177">
    <property type="entry name" value="GLYCINE BETAINE/L-PROLINE TRANSPORT SYSTEM PERMEASE PROTEIN PROW"/>
    <property type="match status" value="1"/>
</dbReference>
<dbReference type="InterPro" id="IPR051204">
    <property type="entry name" value="ABC_transp_perm/SBD"/>
</dbReference>
<dbReference type="PROSITE" id="PS50928">
    <property type="entry name" value="ABC_TM1"/>
    <property type="match status" value="1"/>
</dbReference>
<dbReference type="SUPFAM" id="SSF161098">
    <property type="entry name" value="MetI-like"/>
    <property type="match status" value="1"/>
</dbReference>
<sequence>MLADALRFLTDGTHWSGPDGIPVRLAEHLGLSALAILIGACVAIPIGVLIGHTRRGIALAVGAINVLRALPSLGLLTLLALLLGLGLLPPLATLVALAIPPLLAGSYSGIANITAATVDAARAMGMTEWQIVARVEGPLAAPLILTGLRNAALQVIATATIAAYVNEGGIGRFIFDGLALHDYGRMLVGAALVTALALAVDGCLALIEKFAEFPGVRGRVTA</sequence>
<gene>
    <name evidence="8" type="ORF">JD292_05770</name>
</gene>
<proteinExistence type="inferred from homology"/>
<dbReference type="CDD" id="cd06261">
    <property type="entry name" value="TM_PBP2"/>
    <property type="match status" value="1"/>
</dbReference>
<dbReference type="InterPro" id="IPR035906">
    <property type="entry name" value="MetI-like_sf"/>
</dbReference>
<comment type="caution">
    <text evidence="8">The sequence shown here is derived from an EMBL/GenBank/DDBJ whole genome shotgun (WGS) entry which is preliminary data.</text>
</comment>
<keyword evidence="3 6" id="KW-0812">Transmembrane</keyword>
<comment type="subcellular location">
    <subcellularLocation>
        <location evidence="6">Cell membrane</location>
        <topology evidence="6">Multi-pass membrane protein</topology>
    </subcellularLocation>
    <subcellularLocation>
        <location evidence="1">Membrane</location>
        <topology evidence="1">Multi-pass membrane protein</topology>
    </subcellularLocation>
</comment>
<keyword evidence="2 6" id="KW-0813">Transport</keyword>
<evidence type="ECO:0000313" key="8">
    <source>
        <dbReference type="EMBL" id="MBK0421576.1"/>
    </source>
</evidence>
<dbReference type="RefSeq" id="WP_200131790.1">
    <property type="nucleotide sequence ID" value="NZ_JAEHOI010000005.1"/>
</dbReference>
<comment type="similarity">
    <text evidence="6">Belongs to the binding-protein-dependent transport system permease family.</text>
</comment>
<evidence type="ECO:0000256" key="4">
    <source>
        <dbReference type="ARBA" id="ARBA00022989"/>
    </source>
</evidence>
<evidence type="ECO:0000256" key="5">
    <source>
        <dbReference type="ARBA" id="ARBA00023136"/>
    </source>
</evidence>
<dbReference type="EMBL" id="JAEHOI010000005">
    <property type="protein sequence ID" value="MBK0421576.1"/>
    <property type="molecule type" value="Genomic_DNA"/>
</dbReference>
<dbReference type="AlphaFoldDB" id="A0A934QD34"/>
<protein>
    <submittedName>
        <fullName evidence="8">ABC transporter permease subunit</fullName>
    </submittedName>
</protein>
<feature type="transmembrane region" description="Helical" evidence="6">
    <location>
        <begin position="29"/>
        <end position="50"/>
    </location>
</feature>
<dbReference type="InterPro" id="IPR000515">
    <property type="entry name" value="MetI-like"/>
</dbReference>
<organism evidence="8 9">
    <name type="scientific">Leucobacter edaphi</name>
    <dbReference type="NCBI Taxonomy" id="2796472"/>
    <lineage>
        <taxon>Bacteria</taxon>
        <taxon>Bacillati</taxon>
        <taxon>Actinomycetota</taxon>
        <taxon>Actinomycetes</taxon>
        <taxon>Micrococcales</taxon>
        <taxon>Microbacteriaceae</taxon>
        <taxon>Leucobacter</taxon>
    </lineage>
</organism>
<feature type="transmembrane region" description="Helical" evidence="6">
    <location>
        <begin position="185"/>
        <end position="207"/>
    </location>
</feature>
<evidence type="ECO:0000256" key="1">
    <source>
        <dbReference type="ARBA" id="ARBA00004141"/>
    </source>
</evidence>
<evidence type="ECO:0000256" key="6">
    <source>
        <dbReference type="RuleBase" id="RU363032"/>
    </source>
</evidence>
<feature type="domain" description="ABC transmembrane type-1" evidence="7">
    <location>
        <begin position="25"/>
        <end position="204"/>
    </location>
</feature>
<dbReference type="PANTHER" id="PTHR30177:SF33">
    <property type="entry name" value="POSSIBLE OSMOPROTECTANT (GLYCINE BETAINE_CARNITINE_CHOLINE_L-PROLINE) TRANSPORT INTEGRAL MEMBRANE PROTEIN ABC TRANSPORTER PROZ"/>
    <property type="match status" value="1"/>
</dbReference>
<dbReference type="Gene3D" id="1.10.3720.10">
    <property type="entry name" value="MetI-like"/>
    <property type="match status" value="1"/>
</dbReference>
<evidence type="ECO:0000256" key="2">
    <source>
        <dbReference type="ARBA" id="ARBA00022448"/>
    </source>
</evidence>
<evidence type="ECO:0000313" key="9">
    <source>
        <dbReference type="Proteomes" id="UP000618733"/>
    </source>
</evidence>
<dbReference type="Proteomes" id="UP000618733">
    <property type="component" value="Unassembled WGS sequence"/>
</dbReference>
<dbReference type="GO" id="GO:0055085">
    <property type="term" value="P:transmembrane transport"/>
    <property type="evidence" value="ECO:0007669"/>
    <property type="project" value="InterPro"/>
</dbReference>